<dbReference type="InterPro" id="IPR050314">
    <property type="entry name" value="Glycosyl_Hydrlase_18"/>
</dbReference>
<dbReference type="PANTHER" id="PTHR11177:SF383">
    <property type="entry name" value="GLYCOSYL HYDROLASE FAMILY PROTEIN WITH CHITINASE INSERTION DOMAIN-CONTAINING PROTEIN"/>
    <property type="match status" value="1"/>
</dbReference>
<dbReference type="PROSITE" id="PS51910">
    <property type="entry name" value="GH18_2"/>
    <property type="match status" value="2"/>
</dbReference>
<dbReference type="GO" id="GO:0008061">
    <property type="term" value="F:chitin binding"/>
    <property type="evidence" value="ECO:0007669"/>
    <property type="project" value="InterPro"/>
</dbReference>
<comment type="caution">
    <text evidence="3">The sequence shown here is derived from an EMBL/GenBank/DDBJ whole genome shotgun (WGS) entry which is preliminary data.</text>
</comment>
<dbReference type="InterPro" id="IPR001223">
    <property type="entry name" value="Glyco_hydro18_cat"/>
</dbReference>
<dbReference type="AlphaFoldDB" id="A0AAW2DWB4"/>
<dbReference type="GO" id="GO:0005975">
    <property type="term" value="P:carbohydrate metabolic process"/>
    <property type="evidence" value="ECO:0007669"/>
    <property type="project" value="InterPro"/>
</dbReference>
<evidence type="ECO:0000259" key="2">
    <source>
        <dbReference type="PROSITE" id="PS51910"/>
    </source>
</evidence>
<keyword evidence="1" id="KW-0732">Signal</keyword>
<dbReference type="Proteomes" id="UP001459277">
    <property type="component" value="Unassembled WGS sequence"/>
</dbReference>
<name>A0AAW2DWB4_9ROSI</name>
<evidence type="ECO:0000256" key="1">
    <source>
        <dbReference type="SAM" id="SignalP"/>
    </source>
</evidence>
<gene>
    <name evidence="3" type="ORF">SO802_000639</name>
</gene>
<dbReference type="GO" id="GO:0006032">
    <property type="term" value="P:chitin catabolic process"/>
    <property type="evidence" value="ECO:0007669"/>
    <property type="project" value="TreeGrafter"/>
</dbReference>
<dbReference type="GO" id="GO:0004568">
    <property type="term" value="F:chitinase activity"/>
    <property type="evidence" value="ECO:0007669"/>
    <property type="project" value="TreeGrafter"/>
</dbReference>
<proteinExistence type="predicted"/>
<sequence length="515" mass="56426">MASKTLSYIFSTILFLLQLHFSAGQTVVKSAYWFSGSGFPALSIDSSLFTHLFCAFADLNPTTYQVTISSSNSALFSTFTRTVQPKNPSVKTLISIGGGNANASTIASMASQASTRKSFIDSSINLARSNNFHGLDLDWEYPSSTSQMTNFGLLINEWRAAVANEAKNSGKAALLLSAAVFRTSSYYGGFNYPFQAISKSLDWINVMAYEFYGPSWSPKKAGPPAALYNITASQISVDIGIKAWIQAVSPKKVVLGVPFFGFAWRLVNANNHGIFAPANGAAITSDGAIAYRKIQDFIAQTSATTVFNSTIVTNYCYSGTTWIGYDDTHSISTKVTYAKGKGLLGFFAWQIAQDPNSVLSKTDFTPPLHTMVRLPKVPPLVAVAGQFLDQQHLHEEVCFSDVEKKVVKSSYWFFDSAYLLSDIDSTFYTHLLCTQAFVDANTFQLNISNSKTAQFSVFTQTLPQKYPSLKTLLSIAGGIADDSALSSMASNASTRKTFMWRLVRENPYYSWHSDS</sequence>
<evidence type="ECO:0000313" key="3">
    <source>
        <dbReference type="EMBL" id="KAL0013570.1"/>
    </source>
</evidence>
<dbReference type="SUPFAM" id="SSF54556">
    <property type="entry name" value="Chitinase insertion domain"/>
    <property type="match status" value="1"/>
</dbReference>
<dbReference type="SMART" id="SM00636">
    <property type="entry name" value="Glyco_18"/>
    <property type="match status" value="1"/>
</dbReference>
<evidence type="ECO:0000313" key="4">
    <source>
        <dbReference type="Proteomes" id="UP001459277"/>
    </source>
</evidence>
<accession>A0AAW2DWB4</accession>
<dbReference type="PANTHER" id="PTHR11177">
    <property type="entry name" value="CHITINASE"/>
    <property type="match status" value="1"/>
</dbReference>
<feature type="domain" description="GH18" evidence="2">
    <location>
        <begin position="27"/>
        <end position="378"/>
    </location>
</feature>
<dbReference type="FunFam" id="3.10.50.10:FF:000015">
    <property type="entry name" value="Chitotriosidase-1"/>
    <property type="match status" value="1"/>
</dbReference>
<dbReference type="Gene3D" id="3.10.50.10">
    <property type="match status" value="1"/>
</dbReference>
<dbReference type="Pfam" id="PF00704">
    <property type="entry name" value="Glyco_hydro_18"/>
    <property type="match status" value="1"/>
</dbReference>
<dbReference type="InterPro" id="IPR017853">
    <property type="entry name" value="GH"/>
</dbReference>
<feature type="chain" id="PRO_5043419002" description="GH18 domain-containing protein" evidence="1">
    <location>
        <begin position="25"/>
        <end position="515"/>
    </location>
</feature>
<reference evidence="3 4" key="1">
    <citation type="submission" date="2024-01" db="EMBL/GenBank/DDBJ databases">
        <title>A telomere-to-telomere, gap-free genome of sweet tea (Lithocarpus litseifolius).</title>
        <authorList>
            <person name="Zhou J."/>
        </authorList>
    </citation>
    <scope>NUCLEOTIDE SEQUENCE [LARGE SCALE GENOMIC DNA]</scope>
    <source>
        <strain evidence="3">Zhou-2022a</strain>
        <tissue evidence="3">Leaf</tissue>
    </source>
</reference>
<organism evidence="3 4">
    <name type="scientific">Lithocarpus litseifolius</name>
    <dbReference type="NCBI Taxonomy" id="425828"/>
    <lineage>
        <taxon>Eukaryota</taxon>
        <taxon>Viridiplantae</taxon>
        <taxon>Streptophyta</taxon>
        <taxon>Embryophyta</taxon>
        <taxon>Tracheophyta</taxon>
        <taxon>Spermatophyta</taxon>
        <taxon>Magnoliopsida</taxon>
        <taxon>eudicotyledons</taxon>
        <taxon>Gunneridae</taxon>
        <taxon>Pentapetalae</taxon>
        <taxon>rosids</taxon>
        <taxon>fabids</taxon>
        <taxon>Fagales</taxon>
        <taxon>Fagaceae</taxon>
        <taxon>Lithocarpus</taxon>
    </lineage>
</organism>
<feature type="signal peptide" evidence="1">
    <location>
        <begin position="1"/>
        <end position="24"/>
    </location>
</feature>
<dbReference type="SUPFAM" id="SSF51445">
    <property type="entry name" value="(Trans)glycosidases"/>
    <property type="match status" value="2"/>
</dbReference>
<feature type="domain" description="GH18" evidence="2">
    <location>
        <begin position="406"/>
        <end position="515"/>
    </location>
</feature>
<dbReference type="CDD" id="cd02879">
    <property type="entry name" value="GH18_plant_chitinase_class_V"/>
    <property type="match status" value="1"/>
</dbReference>
<dbReference type="EMBL" id="JAZDWU010000001">
    <property type="protein sequence ID" value="KAL0013570.1"/>
    <property type="molecule type" value="Genomic_DNA"/>
</dbReference>
<dbReference type="Gene3D" id="3.20.20.80">
    <property type="entry name" value="Glycosidases"/>
    <property type="match status" value="2"/>
</dbReference>
<dbReference type="InterPro" id="IPR011583">
    <property type="entry name" value="Chitinase_II/V-like_cat"/>
</dbReference>
<dbReference type="InterPro" id="IPR029070">
    <property type="entry name" value="Chitinase_insertion_sf"/>
</dbReference>
<keyword evidence="4" id="KW-1185">Reference proteome</keyword>
<protein>
    <recommendedName>
        <fullName evidence="2">GH18 domain-containing protein</fullName>
    </recommendedName>
</protein>
<dbReference type="GO" id="GO:0005576">
    <property type="term" value="C:extracellular region"/>
    <property type="evidence" value="ECO:0007669"/>
    <property type="project" value="TreeGrafter"/>
</dbReference>